<protein>
    <recommendedName>
        <fullName evidence="1">F-box domain-containing protein</fullName>
    </recommendedName>
</protein>
<dbReference type="EMBL" id="JARKIF010000036">
    <property type="protein sequence ID" value="KAJ7610217.1"/>
    <property type="molecule type" value="Genomic_DNA"/>
</dbReference>
<dbReference type="Pfam" id="PF12937">
    <property type="entry name" value="F-box-like"/>
    <property type="match status" value="1"/>
</dbReference>
<reference evidence="2" key="1">
    <citation type="submission" date="2023-03" db="EMBL/GenBank/DDBJ databases">
        <title>Massive genome expansion in bonnet fungi (Mycena s.s.) driven by repeated elements and novel gene families across ecological guilds.</title>
        <authorList>
            <consortium name="Lawrence Berkeley National Laboratory"/>
            <person name="Harder C.B."/>
            <person name="Miyauchi S."/>
            <person name="Viragh M."/>
            <person name="Kuo A."/>
            <person name="Thoen E."/>
            <person name="Andreopoulos B."/>
            <person name="Lu D."/>
            <person name="Skrede I."/>
            <person name="Drula E."/>
            <person name="Henrissat B."/>
            <person name="Morin E."/>
            <person name="Kohler A."/>
            <person name="Barry K."/>
            <person name="LaButti K."/>
            <person name="Morin E."/>
            <person name="Salamov A."/>
            <person name="Lipzen A."/>
            <person name="Mereny Z."/>
            <person name="Hegedus B."/>
            <person name="Baldrian P."/>
            <person name="Stursova M."/>
            <person name="Weitz H."/>
            <person name="Taylor A."/>
            <person name="Grigoriev I.V."/>
            <person name="Nagy L.G."/>
            <person name="Martin F."/>
            <person name="Kauserud H."/>
        </authorList>
    </citation>
    <scope>NUCLEOTIDE SEQUENCE</scope>
    <source>
        <strain evidence="2">9284</strain>
    </source>
</reference>
<dbReference type="Proteomes" id="UP001221142">
    <property type="component" value="Unassembled WGS sequence"/>
</dbReference>
<keyword evidence="3" id="KW-1185">Reference proteome</keyword>
<name>A0AAD7B4C4_9AGAR</name>
<proteinExistence type="predicted"/>
<organism evidence="2 3">
    <name type="scientific">Roridomyces roridus</name>
    <dbReference type="NCBI Taxonomy" id="1738132"/>
    <lineage>
        <taxon>Eukaryota</taxon>
        <taxon>Fungi</taxon>
        <taxon>Dikarya</taxon>
        <taxon>Basidiomycota</taxon>
        <taxon>Agaricomycotina</taxon>
        <taxon>Agaricomycetes</taxon>
        <taxon>Agaricomycetidae</taxon>
        <taxon>Agaricales</taxon>
        <taxon>Marasmiineae</taxon>
        <taxon>Mycenaceae</taxon>
        <taxon>Roridomyces</taxon>
    </lineage>
</organism>
<dbReference type="InterPro" id="IPR036047">
    <property type="entry name" value="F-box-like_dom_sf"/>
</dbReference>
<dbReference type="Gene3D" id="1.20.1280.50">
    <property type="match status" value="1"/>
</dbReference>
<dbReference type="InterPro" id="IPR001810">
    <property type="entry name" value="F-box_dom"/>
</dbReference>
<dbReference type="AlphaFoldDB" id="A0AAD7B4C4"/>
<dbReference type="SUPFAM" id="SSF81383">
    <property type="entry name" value="F-box domain"/>
    <property type="match status" value="1"/>
</dbReference>
<feature type="domain" description="F-box" evidence="1">
    <location>
        <begin position="16"/>
        <end position="45"/>
    </location>
</feature>
<accession>A0AAD7B4C4</accession>
<evidence type="ECO:0000313" key="2">
    <source>
        <dbReference type="EMBL" id="KAJ7610217.1"/>
    </source>
</evidence>
<gene>
    <name evidence="2" type="ORF">FB45DRAFT_1066383</name>
</gene>
<evidence type="ECO:0000259" key="1">
    <source>
        <dbReference type="Pfam" id="PF12937"/>
    </source>
</evidence>
<sequence length="258" mass="28696">MSGSVSLASDALVAPRLPLELFALVIGNLTDNSDLLRCSLVCRGWLPFSRGRLRLFIHEDTRLKHLLESPENTLASTIRHLSLSNVDPLIPSWHLSPDSVPCSPSNYLRDSGSNLEALQLMDLDDETLSKYNVTLDLDFSANVNLRRLSIDQALHFKADTSEIRVCPMLLSLLSNVGRHARLQVLDLHIASLEAAYGDTALWLPPSQLQTLLRTDHFASLRTIRFVSTRHHAPDGDAWPSVKAALQASLPDSRVIYDF</sequence>
<comment type="caution">
    <text evidence="2">The sequence shown here is derived from an EMBL/GenBank/DDBJ whole genome shotgun (WGS) entry which is preliminary data.</text>
</comment>
<evidence type="ECO:0000313" key="3">
    <source>
        <dbReference type="Proteomes" id="UP001221142"/>
    </source>
</evidence>